<accession>A0A8S9YH61</accession>
<protein>
    <submittedName>
        <fullName evidence="2">Uncharacterized protein</fullName>
    </submittedName>
</protein>
<reference evidence="2" key="1">
    <citation type="submission" date="2019-07" db="EMBL/GenBank/DDBJ databases">
        <title>Annotation for the trematode Paragonimus miyazaki's.</title>
        <authorList>
            <person name="Choi Y.-J."/>
        </authorList>
    </citation>
    <scope>NUCLEOTIDE SEQUENCE</scope>
    <source>
        <strain evidence="2">Japan</strain>
    </source>
</reference>
<sequence length="396" mass="42804">MPVRPNAVSVVPALRSTRRERARNGYSADELTALRNVIFRARDLLKHNDQLSNLWDKSIWMQIANHMHAVGWPKRPWTRLRTKGQHMLISSGVTDHLNSTPLSRGHMVECSLSSVTTPSCISATVPCLIQNSITQSVCNVGSRPTADSGLISMIRGSSELHCQPPPLVPSSVASANVLRSLANATIDVNSEAVHGAAVPSGPQIVHVCSKASTKETAVRNGQFGRNVDVSNTSASELIGGLNPLDRTSVLDRQSCTHTPTFTNAIESCRIDLSVSSDEEGDVDHVKSVPSAIHQCIPPTPCSTSPQAPPKHKPPNLTRAELLTRMQVYQKKLESLSKLEPYLLTCLAPTPVQKTYTENVCSNPTYLLPEKRQLPSIVGVSGQPENTTTGLSSLVDA</sequence>
<dbReference type="Proteomes" id="UP000822476">
    <property type="component" value="Unassembled WGS sequence"/>
</dbReference>
<evidence type="ECO:0000313" key="3">
    <source>
        <dbReference type="Proteomes" id="UP000822476"/>
    </source>
</evidence>
<dbReference type="OrthoDB" id="6271933at2759"/>
<feature type="region of interest" description="Disordered" evidence="1">
    <location>
        <begin position="377"/>
        <end position="396"/>
    </location>
</feature>
<organism evidence="2 3">
    <name type="scientific">Paragonimus skrjabini miyazakii</name>
    <dbReference type="NCBI Taxonomy" id="59628"/>
    <lineage>
        <taxon>Eukaryota</taxon>
        <taxon>Metazoa</taxon>
        <taxon>Spiralia</taxon>
        <taxon>Lophotrochozoa</taxon>
        <taxon>Platyhelminthes</taxon>
        <taxon>Trematoda</taxon>
        <taxon>Digenea</taxon>
        <taxon>Plagiorchiida</taxon>
        <taxon>Troglotremata</taxon>
        <taxon>Troglotrematidae</taxon>
        <taxon>Paragonimus</taxon>
    </lineage>
</organism>
<evidence type="ECO:0000256" key="1">
    <source>
        <dbReference type="SAM" id="MobiDB-lite"/>
    </source>
</evidence>
<dbReference type="EMBL" id="JTDE01021229">
    <property type="protein sequence ID" value="KAF7233215.1"/>
    <property type="molecule type" value="Genomic_DNA"/>
</dbReference>
<proteinExistence type="predicted"/>
<feature type="compositionally biased region" description="Polar residues" evidence="1">
    <location>
        <begin position="382"/>
        <end position="396"/>
    </location>
</feature>
<gene>
    <name evidence="2" type="ORF">EG68_11944</name>
</gene>
<name>A0A8S9YH61_9TREM</name>
<evidence type="ECO:0000313" key="2">
    <source>
        <dbReference type="EMBL" id="KAF7233215.1"/>
    </source>
</evidence>
<keyword evidence="3" id="KW-1185">Reference proteome</keyword>
<comment type="caution">
    <text evidence="2">The sequence shown here is derived from an EMBL/GenBank/DDBJ whole genome shotgun (WGS) entry which is preliminary data.</text>
</comment>
<dbReference type="AlphaFoldDB" id="A0A8S9YH61"/>